<evidence type="ECO:0000256" key="4">
    <source>
        <dbReference type="SAM" id="MobiDB-lite"/>
    </source>
</evidence>
<proteinExistence type="inferred from homology"/>
<accession>A0ABS6ELS3</accession>
<dbReference type="EMBL" id="JAHLQF010000004">
    <property type="protein sequence ID" value="MBU5486169.1"/>
    <property type="molecule type" value="Genomic_DNA"/>
</dbReference>
<reference evidence="5 6" key="1">
    <citation type="submission" date="2021-06" db="EMBL/GenBank/DDBJ databases">
        <authorList>
            <person name="Sun Q."/>
            <person name="Li D."/>
        </authorList>
    </citation>
    <scope>NUCLEOTIDE SEQUENCE [LARGE SCALE GENOMIC DNA]</scope>
    <source>
        <strain evidence="5 6">MSJ-11</strain>
    </source>
</reference>
<comment type="function">
    <text evidence="3">Involved in the biosynthesis of a nickel-pincer cofactor ((SCS)Ni(II) pincer complex). Binds Ni(2+), and functions in nickel delivery to pyridinium-3,5-bisthiocarboxylic acid mononucleotide (P2TMN), to form the mature cofactor. Is thus probably required for the activation of nickel-pincer cofactor-dependent enzymes.</text>
</comment>
<comment type="similarity">
    <text evidence="3">Belongs to the LarC family.</text>
</comment>
<evidence type="ECO:0000313" key="5">
    <source>
        <dbReference type="EMBL" id="MBU5486169.1"/>
    </source>
</evidence>
<dbReference type="NCBIfam" id="TIGR00299">
    <property type="entry name" value="nickel pincer cofactor biosynthesis protein LarC"/>
    <property type="match status" value="1"/>
</dbReference>
<dbReference type="Proteomes" id="UP000726170">
    <property type="component" value="Unassembled WGS sequence"/>
</dbReference>
<evidence type="ECO:0000256" key="3">
    <source>
        <dbReference type="HAMAP-Rule" id="MF_01074"/>
    </source>
</evidence>
<gene>
    <name evidence="3 5" type="primary">larC</name>
    <name evidence="5" type="ORF">KQI86_17770</name>
</gene>
<dbReference type="EC" id="4.99.1.12" evidence="3"/>
<comment type="caution">
    <text evidence="5">The sequence shown here is derived from an EMBL/GenBank/DDBJ whole genome shotgun (WGS) entry which is preliminary data.</text>
</comment>
<sequence length="417" mass="47105">MRVLYYDCFSGISGDMNLGAMIDLGVNEDYLLKELCKLHLHGYRIEVKKDEKKGITGTKVNVILEDHLNNEHDHGHKHDNEHSGGHEHNDGHKHEDHHVHHHHRNLKDIEEIIYNSKLNSRVKELSMKIFEKVAEAEAKVHGKSLYDVHFHEVGAVDSIVDIVGAAICYDYLNVDKVISAPIELGKGFVNCAHGTFPVPAPATTEILKGIPIKKGTIPFEATTPTGAAILATLVSEYKEDFSFNIDKIGYGIGFKDEGNIPNVLRVFLGEVQHNQDVYVLECNIDDMNPEIYPYVMDKLMEAGALDVYLTPTIMKKGRPGINLSVLYNIESEDKVKNLVLKETTTLGFRKYRVQRECLDRSIEHIDTPYGKIKIKNAYLNGEKVKCKPEYEDVKSIAEREGISFNEVYNGVLKELNK</sequence>
<organism evidence="5 6">
    <name type="scientific">Clostridium mobile</name>
    <dbReference type="NCBI Taxonomy" id="2841512"/>
    <lineage>
        <taxon>Bacteria</taxon>
        <taxon>Bacillati</taxon>
        <taxon>Bacillota</taxon>
        <taxon>Clostridia</taxon>
        <taxon>Eubacteriales</taxon>
        <taxon>Clostridiaceae</taxon>
        <taxon>Clostridium</taxon>
    </lineage>
</organism>
<dbReference type="PANTHER" id="PTHR36566:SF1">
    <property type="entry name" value="PYRIDINIUM-3,5-BISTHIOCARBOXYLIC ACID MONONUCLEOTIDE NICKEL INSERTION PROTEIN"/>
    <property type="match status" value="1"/>
</dbReference>
<dbReference type="RefSeq" id="WP_216440751.1">
    <property type="nucleotide sequence ID" value="NZ_JAHLQF010000004.1"/>
</dbReference>
<keyword evidence="1 3" id="KW-0533">Nickel</keyword>
<evidence type="ECO:0000256" key="2">
    <source>
        <dbReference type="ARBA" id="ARBA00023239"/>
    </source>
</evidence>
<keyword evidence="6" id="KW-1185">Reference proteome</keyword>
<dbReference type="Pfam" id="PF01969">
    <property type="entry name" value="Ni_insertion"/>
    <property type="match status" value="1"/>
</dbReference>
<comment type="catalytic activity">
    <reaction evidence="3">
        <text>Ni(II)-pyridinium-3,5-bisthiocarboxylate mononucleotide = pyridinium-3,5-bisthiocarboxylate mononucleotide + Ni(2+)</text>
        <dbReference type="Rhea" id="RHEA:54784"/>
        <dbReference type="ChEBI" id="CHEBI:49786"/>
        <dbReference type="ChEBI" id="CHEBI:137372"/>
        <dbReference type="ChEBI" id="CHEBI:137373"/>
        <dbReference type="EC" id="4.99.1.12"/>
    </reaction>
</comment>
<evidence type="ECO:0000313" key="6">
    <source>
        <dbReference type="Proteomes" id="UP000726170"/>
    </source>
</evidence>
<feature type="region of interest" description="Disordered" evidence="4">
    <location>
        <begin position="70"/>
        <end position="102"/>
    </location>
</feature>
<dbReference type="HAMAP" id="MF_01074">
    <property type="entry name" value="LarC"/>
    <property type="match status" value="1"/>
</dbReference>
<name>A0ABS6ELS3_9CLOT</name>
<keyword evidence="2 3" id="KW-0456">Lyase</keyword>
<evidence type="ECO:0000256" key="1">
    <source>
        <dbReference type="ARBA" id="ARBA00022596"/>
    </source>
</evidence>
<dbReference type="PANTHER" id="PTHR36566">
    <property type="entry name" value="NICKEL INSERTION PROTEIN-RELATED"/>
    <property type="match status" value="1"/>
</dbReference>
<feature type="compositionally biased region" description="Basic and acidic residues" evidence="4">
    <location>
        <begin position="70"/>
        <end position="98"/>
    </location>
</feature>
<protein>
    <recommendedName>
        <fullName evidence="3">Pyridinium-3,5-bisthiocarboxylic acid mononucleotide nickel insertion protein</fullName>
        <shortName evidence="3">P2TMN nickel insertion protein</shortName>
        <ecNumber evidence="3">4.99.1.12</ecNumber>
    </recommendedName>
    <alternativeName>
        <fullName evidence="3">Nickel-pincer cofactor biosynthesis protein LarC</fullName>
    </alternativeName>
</protein>
<dbReference type="InterPro" id="IPR002822">
    <property type="entry name" value="Ni_insertion"/>
</dbReference>